<dbReference type="GeneID" id="6080369"/>
<dbReference type="KEGG" id="lbc:LACBIDRAFT_330473"/>
<sequence>MSLCLPRDFSSVVTYRQAITEIRSRAEIASPNAVHIYEFKISENELQAAYNLLDEEEHRGAMRVTYSNSHNFIVRYMPGSVHQAAHASWSIYTHQALRDLLPHPKPTAVPGCVFIAATEQTLGQRKKEPDSGIMPIGSNRPSIVIEIGSSESLTQLKIDAQLWLEHMPEVQLGILVLIDPPAAANPNPPVATIQLWRGFPPPERQTSGQAQTRIARMVWQKDWTHNASPLHLLLADIFQGQVPPEYGQHDRVQLDTVTWREAIHRGWQRHQ</sequence>
<reference evidence="1 2" key="1">
    <citation type="journal article" date="2008" name="Nature">
        <title>The genome of Laccaria bicolor provides insights into mycorrhizal symbiosis.</title>
        <authorList>
            <person name="Martin F."/>
            <person name="Aerts A."/>
            <person name="Ahren D."/>
            <person name="Brun A."/>
            <person name="Danchin E.G.J."/>
            <person name="Duchaussoy F."/>
            <person name="Gibon J."/>
            <person name="Kohler A."/>
            <person name="Lindquist E."/>
            <person name="Pereda V."/>
            <person name="Salamov A."/>
            <person name="Shapiro H.J."/>
            <person name="Wuyts J."/>
            <person name="Blaudez D."/>
            <person name="Buee M."/>
            <person name="Brokstein P."/>
            <person name="Canbaeck B."/>
            <person name="Cohen D."/>
            <person name="Courty P.E."/>
            <person name="Coutinho P.M."/>
            <person name="Delaruelle C."/>
            <person name="Detter J.C."/>
            <person name="Deveau A."/>
            <person name="DiFazio S."/>
            <person name="Duplessis S."/>
            <person name="Fraissinet-Tachet L."/>
            <person name="Lucic E."/>
            <person name="Frey-Klett P."/>
            <person name="Fourrey C."/>
            <person name="Feussner I."/>
            <person name="Gay G."/>
            <person name="Grimwood J."/>
            <person name="Hoegger P.J."/>
            <person name="Jain P."/>
            <person name="Kilaru S."/>
            <person name="Labbe J."/>
            <person name="Lin Y.C."/>
            <person name="Legue V."/>
            <person name="Le Tacon F."/>
            <person name="Marmeisse R."/>
            <person name="Melayah D."/>
            <person name="Montanini B."/>
            <person name="Muratet M."/>
            <person name="Nehls U."/>
            <person name="Niculita-Hirzel H."/>
            <person name="Oudot-Le Secq M.P."/>
            <person name="Peter M."/>
            <person name="Quesneville H."/>
            <person name="Rajashekar B."/>
            <person name="Reich M."/>
            <person name="Rouhier N."/>
            <person name="Schmutz J."/>
            <person name="Yin T."/>
            <person name="Chalot M."/>
            <person name="Henrissat B."/>
            <person name="Kuees U."/>
            <person name="Lucas S."/>
            <person name="Van de Peer Y."/>
            <person name="Podila G.K."/>
            <person name="Polle A."/>
            <person name="Pukkila P.J."/>
            <person name="Richardson P.M."/>
            <person name="Rouze P."/>
            <person name="Sanders I.R."/>
            <person name="Stajich J.E."/>
            <person name="Tunlid A."/>
            <person name="Tuskan G."/>
            <person name="Grigoriev I.V."/>
        </authorList>
    </citation>
    <scope>NUCLEOTIDE SEQUENCE [LARGE SCALE GENOMIC DNA]</scope>
    <source>
        <strain evidence="2">S238N-H82 / ATCC MYA-4686</strain>
    </source>
</reference>
<gene>
    <name evidence="1" type="ORF">LACBIDRAFT_330473</name>
</gene>
<evidence type="ECO:0000313" key="2">
    <source>
        <dbReference type="Proteomes" id="UP000001194"/>
    </source>
</evidence>
<accession>B0DLE5</accession>
<dbReference type="OrthoDB" id="2947980at2759"/>
<dbReference type="InParanoid" id="B0DLE5"/>
<evidence type="ECO:0000313" key="1">
    <source>
        <dbReference type="EMBL" id="EDR04553.1"/>
    </source>
</evidence>
<dbReference type="RefSeq" id="XP_001884725.1">
    <property type="nucleotide sequence ID" value="XM_001884690.1"/>
</dbReference>
<proteinExistence type="predicted"/>
<dbReference type="AlphaFoldDB" id="B0DLE5"/>
<dbReference type="Proteomes" id="UP000001194">
    <property type="component" value="Unassembled WGS sequence"/>
</dbReference>
<dbReference type="HOGENOM" id="CLU_085438_0_0_1"/>
<protein>
    <submittedName>
        <fullName evidence="1">Predicted protein</fullName>
    </submittedName>
</protein>
<dbReference type="EMBL" id="DS547117">
    <property type="protein sequence ID" value="EDR04553.1"/>
    <property type="molecule type" value="Genomic_DNA"/>
</dbReference>
<organism evidence="2">
    <name type="scientific">Laccaria bicolor (strain S238N-H82 / ATCC MYA-4686)</name>
    <name type="common">Bicoloured deceiver</name>
    <name type="synonym">Laccaria laccata var. bicolor</name>
    <dbReference type="NCBI Taxonomy" id="486041"/>
    <lineage>
        <taxon>Eukaryota</taxon>
        <taxon>Fungi</taxon>
        <taxon>Dikarya</taxon>
        <taxon>Basidiomycota</taxon>
        <taxon>Agaricomycotina</taxon>
        <taxon>Agaricomycetes</taxon>
        <taxon>Agaricomycetidae</taxon>
        <taxon>Agaricales</taxon>
        <taxon>Agaricineae</taxon>
        <taxon>Hydnangiaceae</taxon>
        <taxon>Laccaria</taxon>
    </lineage>
</organism>
<name>B0DLE5_LACBS</name>
<keyword evidence="2" id="KW-1185">Reference proteome</keyword>